<organism evidence="1 2">
    <name type="scientific">Pantoea osteomyelitidis</name>
    <dbReference type="NCBI Taxonomy" id="3230026"/>
    <lineage>
        <taxon>Bacteria</taxon>
        <taxon>Pseudomonadati</taxon>
        <taxon>Pseudomonadota</taxon>
        <taxon>Gammaproteobacteria</taxon>
        <taxon>Enterobacterales</taxon>
        <taxon>Erwiniaceae</taxon>
        <taxon>Pantoea</taxon>
    </lineage>
</organism>
<dbReference type="RefSeq" id="WP_397213561.1">
    <property type="nucleotide sequence ID" value="NZ_JBGFSN010000004.1"/>
</dbReference>
<gene>
    <name evidence="1" type="ORF">ABU178_07815</name>
</gene>
<evidence type="ECO:0008006" key="3">
    <source>
        <dbReference type="Google" id="ProtNLM"/>
    </source>
</evidence>
<sequence length="80" mass="9150">MTSYKNFTFFPITGWHIGPLIDQKAIVLQFGYIDEISKSMGKETHSVFFGLTADMAKKLIASLEKHIDYLESHSQPPHKH</sequence>
<dbReference type="EMBL" id="JBGFSN010000004">
    <property type="protein sequence ID" value="MFH8134076.1"/>
    <property type="molecule type" value="Genomic_DNA"/>
</dbReference>
<reference evidence="1 2" key="1">
    <citation type="submission" date="2024-08" db="EMBL/GenBank/DDBJ databases">
        <title>Pantoea ronii - a newly identified human opportunistic pathogen.</title>
        <authorList>
            <person name="Keidar-Friedman D."/>
            <person name="Sorek N."/>
            <person name="Leshin-Carmel D."/>
            <person name="Tsur A."/>
            <person name="Amsalem M."/>
            <person name="Tolkach D."/>
            <person name="Brosh-Nissimov T."/>
        </authorList>
    </citation>
    <scope>NUCLEOTIDE SEQUENCE [LARGE SCALE GENOMIC DNA]</scope>
    <source>
        <strain evidence="1 2">AA23256</strain>
    </source>
</reference>
<evidence type="ECO:0000313" key="1">
    <source>
        <dbReference type="EMBL" id="MFH8134076.1"/>
    </source>
</evidence>
<proteinExistence type="predicted"/>
<evidence type="ECO:0000313" key="2">
    <source>
        <dbReference type="Proteomes" id="UP001611251"/>
    </source>
</evidence>
<dbReference type="Pfam" id="PF13991">
    <property type="entry name" value="BssS"/>
    <property type="match status" value="1"/>
</dbReference>
<dbReference type="InterPro" id="IPR025730">
    <property type="entry name" value="Biofilm_BssS"/>
</dbReference>
<accession>A0ABW7PXH4</accession>
<protein>
    <recommendedName>
        <fullName evidence="3">BssS family protein</fullName>
    </recommendedName>
</protein>
<dbReference type="Proteomes" id="UP001611251">
    <property type="component" value="Unassembled WGS sequence"/>
</dbReference>
<name>A0ABW7PXH4_9GAMM</name>
<comment type="caution">
    <text evidence="1">The sequence shown here is derived from an EMBL/GenBank/DDBJ whole genome shotgun (WGS) entry which is preliminary data.</text>
</comment>
<keyword evidence="2" id="KW-1185">Reference proteome</keyword>